<dbReference type="PROSITE" id="PS00284">
    <property type="entry name" value="SERPIN"/>
    <property type="match status" value="1"/>
</dbReference>
<evidence type="ECO:0000256" key="1">
    <source>
        <dbReference type="RuleBase" id="RU000411"/>
    </source>
</evidence>
<evidence type="ECO:0000313" key="4">
    <source>
        <dbReference type="Proteomes" id="UP000249061"/>
    </source>
</evidence>
<feature type="domain" description="Serpin" evidence="2">
    <location>
        <begin position="58"/>
        <end position="417"/>
    </location>
</feature>
<dbReference type="Pfam" id="PF00079">
    <property type="entry name" value="Serpin"/>
    <property type="match status" value="1"/>
</dbReference>
<organism evidence="3 4">
    <name type="scientific">Archangium gephyra</name>
    <dbReference type="NCBI Taxonomy" id="48"/>
    <lineage>
        <taxon>Bacteria</taxon>
        <taxon>Pseudomonadati</taxon>
        <taxon>Myxococcota</taxon>
        <taxon>Myxococcia</taxon>
        <taxon>Myxococcales</taxon>
        <taxon>Cystobacterineae</taxon>
        <taxon>Archangiaceae</taxon>
        <taxon>Archangium</taxon>
    </lineage>
</organism>
<dbReference type="InterPro" id="IPR023795">
    <property type="entry name" value="Serpin_CS"/>
</dbReference>
<dbReference type="CDD" id="cd19590">
    <property type="entry name" value="serpin_thermopin-like"/>
    <property type="match status" value="1"/>
</dbReference>
<dbReference type="InterPro" id="IPR042185">
    <property type="entry name" value="Serpin_sf_2"/>
</dbReference>
<accession>A0A2W5SW58</accession>
<dbReference type="Proteomes" id="UP000249061">
    <property type="component" value="Unassembled WGS sequence"/>
</dbReference>
<dbReference type="Gene3D" id="3.30.497.10">
    <property type="entry name" value="Antithrombin, subunit I, domain 2"/>
    <property type="match status" value="1"/>
</dbReference>
<dbReference type="InterPro" id="IPR036186">
    <property type="entry name" value="Serpin_sf"/>
</dbReference>
<dbReference type="PANTHER" id="PTHR11461">
    <property type="entry name" value="SERINE PROTEASE INHIBITOR, SERPIN"/>
    <property type="match status" value="1"/>
</dbReference>
<dbReference type="InterPro" id="IPR042178">
    <property type="entry name" value="Serpin_sf_1"/>
</dbReference>
<dbReference type="GO" id="GO:0004867">
    <property type="term" value="F:serine-type endopeptidase inhibitor activity"/>
    <property type="evidence" value="ECO:0007669"/>
    <property type="project" value="InterPro"/>
</dbReference>
<sequence>MGVAVGFRSSLLLSLTVLGCAAPPPPGEALRSSKARVTVAPDDATLSQVVRGNTQTALALHRELVEGDDSLFFSPLSIQAVLGMAAGGAVGTTLDDFGLVLPLGDGFHRSMNHLDAELDSRGANSTGAEGEPFALSRINQLFVDESQNVEAAYLDLLAEEYGAGVQRLKFRSDPSGTAKVINDWVSQSTNSRIPRLFSPDAFDSHTRVALVNAMYFSAGWATAFTSDDALPFTHLDGAVTTVTMMRHPTLAAREFEDANVQIISVPYSGNELSLRVVIPKTGYRAFEAALTASQLEALFTQLNASRLDISMPPFEMRSRRDLVPALKNLGLELPFSEDADFSALTDLKPFFISTAVHEAWVEVSKSGTRAAAATGLLGATRLSAPEVKRVVIDKPFLFFIVDDATGAVLFMGRYTRP</sequence>
<evidence type="ECO:0000259" key="2">
    <source>
        <dbReference type="SMART" id="SM00093"/>
    </source>
</evidence>
<dbReference type="SMART" id="SM00093">
    <property type="entry name" value="SERPIN"/>
    <property type="match status" value="1"/>
</dbReference>
<name>A0A2W5SW58_9BACT</name>
<proteinExistence type="inferred from homology"/>
<dbReference type="EMBL" id="QFQP01000041">
    <property type="protein sequence ID" value="PZR05937.1"/>
    <property type="molecule type" value="Genomic_DNA"/>
</dbReference>
<comment type="similarity">
    <text evidence="1">Belongs to the serpin family.</text>
</comment>
<protein>
    <recommendedName>
        <fullName evidence="2">Serpin domain-containing protein</fullName>
    </recommendedName>
</protein>
<gene>
    <name evidence="3" type="ORF">DI536_31235</name>
</gene>
<dbReference type="AlphaFoldDB" id="A0A2W5SW58"/>
<dbReference type="PANTHER" id="PTHR11461:SF211">
    <property type="entry name" value="GH10112P-RELATED"/>
    <property type="match status" value="1"/>
</dbReference>
<reference evidence="3 4" key="1">
    <citation type="submission" date="2017-08" db="EMBL/GenBank/DDBJ databases">
        <title>Infants hospitalized years apart are colonized by the same room-sourced microbial strains.</title>
        <authorList>
            <person name="Brooks B."/>
            <person name="Olm M.R."/>
            <person name="Firek B.A."/>
            <person name="Baker R."/>
            <person name="Thomas B.C."/>
            <person name="Morowitz M.J."/>
            <person name="Banfield J.F."/>
        </authorList>
    </citation>
    <scope>NUCLEOTIDE SEQUENCE [LARGE SCALE GENOMIC DNA]</scope>
    <source>
        <strain evidence="3">S2_003_000_R2_14</strain>
    </source>
</reference>
<dbReference type="InterPro" id="IPR023796">
    <property type="entry name" value="Serpin_dom"/>
</dbReference>
<evidence type="ECO:0000313" key="3">
    <source>
        <dbReference type="EMBL" id="PZR05937.1"/>
    </source>
</evidence>
<dbReference type="Gene3D" id="2.30.39.10">
    <property type="entry name" value="Alpha-1-antitrypsin, domain 1"/>
    <property type="match status" value="1"/>
</dbReference>
<dbReference type="InterPro" id="IPR000215">
    <property type="entry name" value="Serpin_fam"/>
</dbReference>
<dbReference type="SUPFAM" id="SSF56574">
    <property type="entry name" value="Serpins"/>
    <property type="match status" value="1"/>
</dbReference>
<comment type="caution">
    <text evidence="3">The sequence shown here is derived from an EMBL/GenBank/DDBJ whole genome shotgun (WGS) entry which is preliminary data.</text>
</comment>
<dbReference type="GO" id="GO:0005615">
    <property type="term" value="C:extracellular space"/>
    <property type="evidence" value="ECO:0007669"/>
    <property type="project" value="InterPro"/>
</dbReference>